<organism evidence="1 2">
    <name type="scientific">Brachionus plicatilis</name>
    <name type="common">Marine rotifer</name>
    <name type="synonym">Brachionus muelleri</name>
    <dbReference type="NCBI Taxonomy" id="10195"/>
    <lineage>
        <taxon>Eukaryota</taxon>
        <taxon>Metazoa</taxon>
        <taxon>Spiralia</taxon>
        <taxon>Gnathifera</taxon>
        <taxon>Rotifera</taxon>
        <taxon>Eurotatoria</taxon>
        <taxon>Monogononta</taxon>
        <taxon>Pseudotrocha</taxon>
        <taxon>Ploima</taxon>
        <taxon>Brachionidae</taxon>
        <taxon>Brachionus</taxon>
    </lineage>
</organism>
<keyword evidence="2" id="KW-1185">Reference proteome</keyword>
<dbReference type="Proteomes" id="UP000276133">
    <property type="component" value="Unassembled WGS sequence"/>
</dbReference>
<dbReference type="AlphaFoldDB" id="A0A3M7PE16"/>
<protein>
    <submittedName>
        <fullName evidence="1">Uncharacterized protein</fullName>
    </submittedName>
</protein>
<gene>
    <name evidence="1" type="ORF">BpHYR1_010223</name>
</gene>
<dbReference type="EMBL" id="REGN01011509">
    <property type="protein sequence ID" value="RMZ97292.1"/>
    <property type="molecule type" value="Genomic_DNA"/>
</dbReference>
<comment type="caution">
    <text evidence="1">The sequence shown here is derived from an EMBL/GenBank/DDBJ whole genome shotgun (WGS) entry which is preliminary data.</text>
</comment>
<evidence type="ECO:0000313" key="2">
    <source>
        <dbReference type="Proteomes" id="UP000276133"/>
    </source>
</evidence>
<evidence type="ECO:0000313" key="1">
    <source>
        <dbReference type="EMBL" id="RMZ97292.1"/>
    </source>
</evidence>
<reference evidence="1 2" key="1">
    <citation type="journal article" date="2018" name="Sci. Rep.">
        <title>Genomic signatures of local adaptation to the degree of environmental predictability in rotifers.</title>
        <authorList>
            <person name="Franch-Gras L."/>
            <person name="Hahn C."/>
            <person name="Garcia-Roger E.M."/>
            <person name="Carmona M.J."/>
            <person name="Serra M."/>
            <person name="Gomez A."/>
        </authorList>
    </citation>
    <scope>NUCLEOTIDE SEQUENCE [LARGE SCALE GENOMIC DNA]</scope>
    <source>
        <strain evidence="1">HYR1</strain>
    </source>
</reference>
<sequence length="90" mass="10600">MCVVKNNYFENFKELVIVKRRLSTPEITNLFSVQHHKITHFSFLLSFIIENILLMLNWKSEIFNFRNLIKFSVLGRSGGIMLKHGPPLFC</sequence>
<name>A0A3M7PE16_BRAPC</name>
<proteinExistence type="predicted"/>
<accession>A0A3M7PE16</accession>